<comment type="caution">
    <text evidence="1">The sequence shown here is derived from an EMBL/GenBank/DDBJ whole genome shotgun (WGS) entry which is preliminary data.</text>
</comment>
<dbReference type="AlphaFoldDB" id="M7N1U7"/>
<organism evidence="1 2">
    <name type="scientific">Cesiribacter andamanensis AMV16</name>
    <dbReference type="NCBI Taxonomy" id="1279009"/>
    <lineage>
        <taxon>Bacteria</taxon>
        <taxon>Pseudomonadati</taxon>
        <taxon>Bacteroidota</taxon>
        <taxon>Cytophagia</taxon>
        <taxon>Cytophagales</taxon>
        <taxon>Cesiribacteraceae</taxon>
        <taxon>Cesiribacter</taxon>
    </lineage>
</organism>
<sequence length="127" mass="14561">MLCSSQVVAQKLKADQYEISISEWDVRQTEDFGQLIIDYKGSLKVKEEKKLCKRKYTFYFASSDGKLSHLTFATKKGDIIPPKLYYNEVSKTFSIGSPEGRTVATHENATLEQVVMSGMLIWLRNQR</sequence>
<evidence type="ECO:0000313" key="1">
    <source>
        <dbReference type="EMBL" id="EMR01196.1"/>
    </source>
</evidence>
<protein>
    <submittedName>
        <fullName evidence="1">Uncharacterized protein</fullName>
    </submittedName>
</protein>
<gene>
    <name evidence="1" type="ORF">ADICEAN_03676</name>
</gene>
<dbReference type="STRING" id="1279009.ADICEAN_03676"/>
<dbReference type="Proteomes" id="UP000011910">
    <property type="component" value="Unassembled WGS sequence"/>
</dbReference>
<accession>M7N1U7</accession>
<keyword evidence="2" id="KW-1185">Reference proteome</keyword>
<evidence type="ECO:0000313" key="2">
    <source>
        <dbReference type="Proteomes" id="UP000011910"/>
    </source>
</evidence>
<reference evidence="1 2" key="1">
    <citation type="journal article" date="2013" name="Genome Announc.">
        <title>Draft Genome Sequence of Cesiribacter andamanensis Strain AMV16T, Isolated from a Soil Sample from a Mud Volcano in the Andaman Islands, India.</title>
        <authorList>
            <person name="Shivaji S."/>
            <person name="Ara S."/>
            <person name="Begum Z."/>
            <person name="Srinivas T.N."/>
            <person name="Singh A."/>
            <person name="Kumar Pinnaka A."/>
        </authorList>
    </citation>
    <scope>NUCLEOTIDE SEQUENCE [LARGE SCALE GENOMIC DNA]</scope>
    <source>
        <strain evidence="1 2">AMV16</strain>
    </source>
</reference>
<dbReference type="EMBL" id="AODQ01000136">
    <property type="protein sequence ID" value="EMR01196.1"/>
    <property type="molecule type" value="Genomic_DNA"/>
</dbReference>
<name>M7N1U7_9BACT</name>
<proteinExistence type="predicted"/>